<reference evidence="13 14" key="1">
    <citation type="submission" date="2020-07" db="EMBL/GenBank/DDBJ databases">
        <title>Vallitalea guaymasensis genome.</title>
        <authorList>
            <person name="Postec A."/>
        </authorList>
    </citation>
    <scope>NUCLEOTIDE SEQUENCE [LARGE SCALE GENOMIC DNA]</scope>
    <source>
        <strain evidence="13 14">Ra1766G1</strain>
    </source>
</reference>
<keyword evidence="5" id="KW-0678">Repressor</keyword>
<keyword evidence="6" id="KW-0805">Transcription regulation</keyword>
<keyword evidence="8" id="KW-0010">Activator</keyword>
<evidence type="ECO:0000256" key="9">
    <source>
        <dbReference type="ARBA" id="ARBA00023163"/>
    </source>
</evidence>
<evidence type="ECO:0000259" key="12">
    <source>
        <dbReference type="PROSITE" id="PS50944"/>
    </source>
</evidence>
<dbReference type="Pfam" id="PF01325">
    <property type="entry name" value="Fe_dep_repress"/>
    <property type="match status" value="1"/>
</dbReference>
<dbReference type="InterPro" id="IPR050536">
    <property type="entry name" value="DtxR_MntR_Metal-Reg"/>
</dbReference>
<dbReference type="SMART" id="SM00529">
    <property type="entry name" value="HTH_DTXR"/>
    <property type="match status" value="1"/>
</dbReference>
<dbReference type="GO" id="GO:0003700">
    <property type="term" value="F:DNA-binding transcription factor activity"/>
    <property type="evidence" value="ECO:0007669"/>
    <property type="project" value="InterPro"/>
</dbReference>
<protein>
    <recommendedName>
        <fullName evidence="11">Manganese transport regulator</fullName>
    </recommendedName>
</protein>
<name>A0A8J8M7W2_9FIRM</name>
<feature type="domain" description="HTH dtxR-type" evidence="12">
    <location>
        <begin position="1"/>
        <end position="65"/>
    </location>
</feature>
<organism evidence="13 14">
    <name type="scientific">Vallitalea guaymasensis</name>
    <dbReference type="NCBI Taxonomy" id="1185412"/>
    <lineage>
        <taxon>Bacteria</taxon>
        <taxon>Bacillati</taxon>
        <taxon>Bacillota</taxon>
        <taxon>Clostridia</taxon>
        <taxon>Lachnospirales</taxon>
        <taxon>Vallitaleaceae</taxon>
        <taxon>Vallitalea</taxon>
    </lineage>
</organism>
<dbReference type="SUPFAM" id="SSF46785">
    <property type="entry name" value="Winged helix' DNA-binding domain"/>
    <property type="match status" value="1"/>
</dbReference>
<dbReference type="SUPFAM" id="SSF47979">
    <property type="entry name" value="Iron-dependent repressor protein, dimerization domain"/>
    <property type="match status" value="1"/>
</dbReference>
<dbReference type="PANTHER" id="PTHR33238:SF11">
    <property type="entry name" value="TRANSCRIPTIONAL REGULATOR MNTR"/>
    <property type="match status" value="1"/>
</dbReference>
<dbReference type="AlphaFoldDB" id="A0A8J8M7W2"/>
<dbReference type="InterPro" id="IPR022687">
    <property type="entry name" value="HTH_DTXR"/>
</dbReference>
<dbReference type="PROSITE" id="PS50944">
    <property type="entry name" value="HTH_DTXR"/>
    <property type="match status" value="1"/>
</dbReference>
<dbReference type="Pfam" id="PF02742">
    <property type="entry name" value="Fe_dep_repr_C"/>
    <property type="match status" value="1"/>
</dbReference>
<dbReference type="InterPro" id="IPR022689">
    <property type="entry name" value="Iron_dep_repressor"/>
</dbReference>
<dbReference type="Gene3D" id="1.10.10.10">
    <property type="entry name" value="Winged helix-like DNA-binding domain superfamily/Winged helix DNA-binding domain"/>
    <property type="match status" value="1"/>
</dbReference>
<evidence type="ECO:0000256" key="1">
    <source>
        <dbReference type="ARBA" id="ARBA00004496"/>
    </source>
</evidence>
<keyword evidence="7" id="KW-0238">DNA-binding</keyword>
<evidence type="ECO:0000256" key="7">
    <source>
        <dbReference type="ARBA" id="ARBA00023125"/>
    </source>
</evidence>
<dbReference type="InterPro" id="IPR036390">
    <property type="entry name" value="WH_DNA-bd_sf"/>
</dbReference>
<dbReference type="GO" id="GO:0005737">
    <property type="term" value="C:cytoplasm"/>
    <property type="evidence" value="ECO:0007669"/>
    <property type="project" value="UniProtKB-SubCell"/>
</dbReference>
<dbReference type="RefSeq" id="WP_212692139.1">
    <property type="nucleotide sequence ID" value="NZ_CP058561.1"/>
</dbReference>
<proteinExistence type="inferred from homology"/>
<dbReference type="KEGG" id="vgu:HYG85_02465"/>
<dbReference type="Proteomes" id="UP000677305">
    <property type="component" value="Chromosome"/>
</dbReference>
<dbReference type="GO" id="GO:0046914">
    <property type="term" value="F:transition metal ion binding"/>
    <property type="evidence" value="ECO:0007669"/>
    <property type="project" value="InterPro"/>
</dbReference>
<keyword evidence="4" id="KW-0963">Cytoplasm</keyword>
<accession>A0A8J8M7W2</accession>
<evidence type="ECO:0000256" key="2">
    <source>
        <dbReference type="ARBA" id="ARBA00007871"/>
    </source>
</evidence>
<dbReference type="GO" id="GO:0046983">
    <property type="term" value="F:protein dimerization activity"/>
    <property type="evidence" value="ECO:0007669"/>
    <property type="project" value="InterPro"/>
</dbReference>
<comment type="similarity">
    <text evidence="2">Belongs to the DtxR/MntR family.</text>
</comment>
<keyword evidence="9" id="KW-0804">Transcription</keyword>
<evidence type="ECO:0000256" key="4">
    <source>
        <dbReference type="ARBA" id="ARBA00022490"/>
    </source>
</evidence>
<evidence type="ECO:0000256" key="10">
    <source>
        <dbReference type="ARBA" id="ARBA00023211"/>
    </source>
</evidence>
<evidence type="ECO:0000256" key="11">
    <source>
        <dbReference type="ARBA" id="ARBA00032593"/>
    </source>
</evidence>
<dbReference type="InterPro" id="IPR036421">
    <property type="entry name" value="Fe_dep_repressor_sf"/>
</dbReference>
<sequence>MLNRAEQDYIKVIIVLEDKNTEEYLSNKELVKKFGHTPQTVNETIKKLVNKDLVEYVPYKGCKLTKEGREIGTRLIRIHRIWEYFLYEKLGYTWEQVHEEAEKLEHVTSFLLEERLYEYLGRPEQCPHGSYIPKLNDSSGTN</sequence>
<evidence type="ECO:0000256" key="8">
    <source>
        <dbReference type="ARBA" id="ARBA00023159"/>
    </source>
</evidence>
<evidence type="ECO:0000256" key="5">
    <source>
        <dbReference type="ARBA" id="ARBA00022491"/>
    </source>
</evidence>
<dbReference type="InterPro" id="IPR036388">
    <property type="entry name" value="WH-like_DNA-bd_sf"/>
</dbReference>
<evidence type="ECO:0000313" key="14">
    <source>
        <dbReference type="Proteomes" id="UP000677305"/>
    </source>
</evidence>
<comment type="subunit">
    <text evidence="3">Homodimer.</text>
</comment>
<dbReference type="GO" id="GO:0003677">
    <property type="term" value="F:DNA binding"/>
    <property type="evidence" value="ECO:0007669"/>
    <property type="project" value="UniProtKB-KW"/>
</dbReference>
<keyword evidence="14" id="KW-1185">Reference proteome</keyword>
<evidence type="ECO:0000313" key="13">
    <source>
        <dbReference type="EMBL" id="QUH27838.1"/>
    </source>
</evidence>
<gene>
    <name evidence="13" type="ORF">HYG85_02465</name>
</gene>
<dbReference type="EMBL" id="CP058561">
    <property type="protein sequence ID" value="QUH27838.1"/>
    <property type="molecule type" value="Genomic_DNA"/>
</dbReference>
<dbReference type="PANTHER" id="PTHR33238">
    <property type="entry name" value="IRON (METAL) DEPENDENT REPRESSOR, DTXR FAMILY"/>
    <property type="match status" value="1"/>
</dbReference>
<comment type="subcellular location">
    <subcellularLocation>
        <location evidence="1">Cytoplasm</location>
    </subcellularLocation>
</comment>
<evidence type="ECO:0000256" key="3">
    <source>
        <dbReference type="ARBA" id="ARBA00011738"/>
    </source>
</evidence>
<dbReference type="InterPro" id="IPR001367">
    <property type="entry name" value="Fe_dep_repressor"/>
</dbReference>
<keyword evidence="10" id="KW-0464">Manganese</keyword>
<evidence type="ECO:0000256" key="6">
    <source>
        <dbReference type="ARBA" id="ARBA00023015"/>
    </source>
</evidence>